<feature type="region of interest" description="Disordered" evidence="1">
    <location>
        <begin position="538"/>
        <end position="636"/>
    </location>
</feature>
<feature type="domain" description="NET2A-D/KIP1-like alpha-helical" evidence="2">
    <location>
        <begin position="492"/>
        <end position="536"/>
    </location>
</feature>
<accession>A0A438H4S8</accession>
<gene>
    <name evidence="3" type="ORF">CK203_054811</name>
</gene>
<evidence type="ECO:0000259" key="2">
    <source>
        <dbReference type="Pfam" id="PF25014"/>
    </source>
</evidence>
<dbReference type="PANTHER" id="PTHR31631:SF3">
    <property type="entry name" value="PROTEIN NETWORKED 2B"/>
    <property type="match status" value="1"/>
</dbReference>
<feature type="region of interest" description="Disordered" evidence="1">
    <location>
        <begin position="163"/>
        <end position="186"/>
    </location>
</feature>
<proteinExistence type="predicted"/>
<evidence type="ECO:0000256" key="1">
    <source>
        <dbReference type="SAM" id="MobiDB-lite"/>
    </source>
</evidence>
<dbReference type="EMBL" id="QGNW01000283">
    <property type="protein sequence ID" value="RVW79281.1"/>
    <property type="molecule type" value="Genomic_DNA"/>
</dbReference>
<evidence type="ECO:0000313" key="3">
    <source>
        <dbReference type="EMBL" id="RVW79281.1"/>
    </source>
</evidence>
<dbReference type="InterPro" id="IPR056888">
    <property type="entry name" value="NET2A-D/KIP1-like_dom"/>
</dbReference>
<sequence>MRTNVVVPVTPKDVKEVIRIPDNGVDIVIYNRQGTPNHTYNIQLLEDNLCNLPLGNEFNKSFLIFACVTILALNLKLEEVHDLWDTIRDSDVVVHKNWAKFVLQFIEDGIKDYCNSHPTYIRGCYSNSLIFACHAQLFYITKFYMSSIQVEVLQPKQPAAHIDAPPHEATCSHSNDPTKSPPPQAPINVEANKEEVSTNDHPFMCGAEFDSPEVLEIDAKEGSGSKPIISTSRRRYKRIAKRLVKSTNIFKSLFVSQCLTQFPKITHQERLVADFALAKDSDSSEILCDMHRAYITHNKLSSLNEGVVCHMLNAEQARPPRSHYFDPSFSAKKHEIRDRCRMFLDAEIVRHDFSTLCDNNHWHIHAINIPIGRVEILSSLPLRRGNGISSVTRRLSKAIDMIVGCSLSSTCNIEWGHTSTFTRENKMDLYRLRLVVNLLMNEANNARDKIKEQLELNSKTTVMTPDVAERIDVLVEKVITLEAAILSQTALLMELEEELSRVQSLNWSVEDQNKHLQTHLTEASHALDHLSEKLQEKEFEEHEDLLPRGNASALSEDMETNEEGKKDENPNYSRNQEEKGHVPDLIHSTKAPDTPKKGQELKEQKKYEKQELGHTVDNNLDIEDQDLGMVEGYQPN</sequence>
<dbReference type="InterPro" id="IPR038765">
    <property type="entry name" value="Papain-like_cys_pep_sf"/>
</dbReference>
<organism evidence="3 4">
    <name type="scientific">Vitis vinifera</name>
    <name type="common">Grape</name>
    <dbReference type="NCBI Taxonomy" id="29760"/>
    <lineage>
        <taxon>Eukaryota</taxon>
        <taxon>Viridiplantae</taxon>
        <taxon>Streptophyta</taxon>
        <taxon>Embryophyta</taxon>
        <taxon>Tracheophyta</taxon>
        <taxon>Spermatophyta</taxon>
        <taxon>Magnoliopsida</taxon>
        <taxon>eudicotyledons</taxon>
        <taxon>Gunneridae</taxon>
        <taxon>Pentapetalae</taxon>
        <taxon>rosids</taxon>
        <taxon>Vitales</taxon>
        <taxon>Vitaceae</taxon>
        <taxon>Viteae</taxon>
        <taxon>Vitis</taxon>
    </lineage>
</organism>
<reference evidence="3 4" key="1">
    <citation type="journal article" date="2018" name="PLoS Genet.">
        <title>Population sequencing reveals clonal diversity and ancestral inbreeding in the grapevine cultivar Chardonnay.</title>
        <authorList>
            <person name="Roach M.J."/>
            <person name="Johnson D.L."/>
            <person name="Bohlmann J."/>
            <person name="van Vuuren H.J."/>
            <person name="Jones S.J."/>
            <person name="Pretorius I.S."/>
            <person name="Schmidt S.A."/>
            <person name="Borneman A.R."/>
        </authorList>
    </citation>
    <scope>NUCLEOTIDE SEQUENCE [LARGE SCALE GENOMIC DNA]</scope>
    <source>
        <strain evidence="4">cv. Chardonnay</strain>
        <tissue evidence="3">Leaf</tissue>
    </source>
</reference>
<dbReference type="Proteomes" id="UP000288805">
    <property type="component" value="Unassembled WGS sequence"/>
</dbReference>
<name>A0A438H4S8_VITVI</name>
<dbReference type="SUPFAM" id="SSF54001">
    <property type="entry name" value="Cysteine proteinases"/>
    <property type="match status" value="1"/>
</dbReference>
<evidence type="ECO:0000313" key="4">
    <source>
        <dbReference type="Proteomes" id="UP000288805"/>
    </source>
</evidence>
<protein>
    <recommendedName>
        <fullName evidence="2">NET2A-D/KIP1-like alpha-helical domain-containing protein</fullName>
    </recommendedName>
</protein>
<dbReference type="Pfam" id="PF25014">
    <property type="entry name" value="NET2A"/>
    <property type="match status" value="1"/>
</dbReference>
<feature type="compositionally biased region" description="Basic and acidic residues" evidence="1">
    <location>
        <begin position="593"/>
        <end position="614"/>
    </location>
</feature>
<feature type="compositionally biased region" description="Basic and acidic residues" evidence="1">
    <location>
        <begin position="562"/>
        <end position="584"/>
    </location>
</feature>
<comment type="caution">
    <text evidence="3">The sequence shown here is derived from an EMBL/GenBank/DDBJ whole genome shotgun (WGS) entry which is preliminary data.</text>
</comment>
<dbReference type="PANTHER" id="PTHR31631">
    <property type="entry name" value="PROTEIN NETWORKED 2D"/>
    <property type="match status" value="1"/>
</dbReference>
<dbReference type="AlphaFoldDB" id="A0A438H4S8"/>